<evidence type="ECO:0000313" key="2">
    <source>
        <dbReference type="EMBL" id="CAF9922260.1"/>
    </source>
</evidence>
<organism evidence="2 3">
    <name type="scientific">Alectoria fallacina</name>
    <dbReference type="NCBI Taxonomy" id="1903189"/>
    <lineage>
        <taxon>Eukaryota</taxon>
        <taxon>Fungi</taxon>
        <taxon>Dikarya</taxon>
        <taxon>Ascomycota</taxon>
        <taxon>Pezizomycotina</taxon>
        <taxon>Lecanoromycetes</taxon>
        <taxon>OSLEUM clade</taxon>
        <taxon>Lecanoromycetidae</taxon>
        <taxon>Lecanorales</taxon>
        <taxon>Lecanorineae</taxon>
        <taxon>Parmeliaceae</taxon>
        <taxon>Alectoria</taxon>
    </lineage>
</organism>
<feature type="compositionally biased region" description="Polar residues" evidence="1">
    <location>
        <begin position="328"/>
        <end position="339"/>
    </location>
</feature>
<dbReference type="OrthoDB" id="5398515at2759"/>
<evidence type="ECO:0000256" key="1">
    <source>
        <dbReference type="SAM" id="MobiDB-lite"/>
    </source>
</evidence>
<feature type="region of interest" description="Disordered" evidence="1">
    <location>
        <begin position="313"/>
        <end position="405"/>
    </location>
</feature>
<evidence type="ECO:0000313" key="3">
    <source>
        <dbReference type="Proteomes" id="UP000664203"/>
    </source>
</evidence>
<feature type="region of interest" description="Disordered" evidence="1">
    <location>
        <begin position="1"/>
        <end position="136"/>
    </location>
</feature>
<protein>
    <submittedName>
        <fullName evidence="2">Uncharacterized protein</fullName>
    </submittedName>
</protein>
<feature type="compositionally biased region" description="Polar residues" evidence="1">
    <location>
        <begin position="1"/>
        <end position="13"/>
    </location>
</feature>
<feature type="compositionally biased region" description="Acidic residues" evidence="1">
    <location>
        <begin position="340"/>
        <end position="351"/>
    </location>
</feature>
<proteinExistence type="predicted"/>
<feature type="compositionally biased region" description="Basic and acidic residues" evidence="1">
    <location>
        <begin position="94"/>
        <end position="105"/>
    </location>
</feature>
<feature type="compositionally biased region" description="Basic and acidic residues" evidence="1">
    <location>
        <begin position="21"/>
        <end position="46"/>
    </location>
</feature>
<feature type="region of interest" description="Disordered" evidence="1">
    <location>
        <begin position="171"/>
        <end position="190"/>
    </location>
</feature>
<dbReference type="AlphaFoldDB" id="A0A8H3FEP5"/>
<comment type="caution">
    <text evidence="2">The sequence shown here is derived from an EMBL/GenBank/DDBJ whole genome shotgun (WGS) entry which is preliminary data.</text>
</comment>
<keyword evidence="3" id="KW-1185">Reference proteome</keyword>
<dbReference type="Proteomes" id="UP000664203">
    <property type="component" value="Unassembled WGS sequence"/>
</dbReference>
<feature type="compositionally biased region" description="Basic and acidic residues" evidence="1">
    <location>
        <begin position="441"/>
        <end position="450"/>
    </location>
</feature>
<accession>A0A8H3FEP5</accession>
<sequence>MATTPPSTLALQTPPTPLHGAKYDEHRQTLTRKGTRDSSSRTHRIVESPPLNSVDLQHIPTSLDPKKPSTRRSAAHNYSPPSSTHTSPRKKSSRDRSSNHSKDAGAMDGAGPFSGAPSPDLFHNPDKNPTLPQPSLNIAATMLPTPAKTPRKMPVQPAAVQAAARILFPSRPDTVEDAMPTPRKRRNKRHVGFSLYSSMEDDDNAASENQIEIYTDSKDKVPELDLSEDNPFYDQHFQTVASSEPCKTKGSKKRKAEHSIDASKEIEEAFNREEGMVYVFRGKKVYRKFPHDGLEPDDTNKFGDIEREFSTMRPLTRSSIKPRLLFPTKQQIQERTASTIDDEEAPTDIEDPQDHEMTDPEDEKQVFTPVKASGFSPTTPPTTGHATRAATKKAALVSPSDPPEPVEAFRYERREKKASPFDGWARMKFGTSGVGGKGKKREGEAMEKTEGVAGSKKIRSNGVV</sequence>
<reference evidence="2" key="1">
    <citation type="submission" date="2021-03" db="EMBL/GenBank/DDBJ databases">
        <authorList>
            <person name="Tagirdzhanova G."/>
        </authorList>
    </citation>
    <scope>NUCLEOTIDE SEQUENCE</scope>
</reference>
<feature type="region of interest" description="Disordered" evidence="1">
    <location>
        <begin position="422"/>
        <end position="464"/>
    </location>
</feature>
<name>A0A8H3FEP5_9LECA</name>
<gene>
    <name evidence="2" type="ORF">ALECFALPRED_002053</name>
</gene>
<dbReference type="EMBL" id="CAJPDR010000153">
    <property type="protein sequence ID" value="CAF9922260.1"/>
    <property type="molecule type" value="Genomic_DNA"/>
</dbReference>